<keyword evidence="1" id="KW-1133">Transmembrane helix</keyword>
<comment type="caution">
    <text evidence="2">The sequence shown here is derived from an EMBL/GenBank/DDBJ whole genome shotgun (WGS) entry which is preliminary data.</text>
</comment>
<sequence>MKIKDILSTLKSKVIFLSIFLIIALIGALLRTNNDLKNMKVDIVFENSSKIEFFDGKNIKNKEAVYIIPKDATNINLEGINLNGKKIGILEFNISETISKEFAKNLSKDMVITVHYIKPEELSKYNEKTLFKRLWRAVVERSIDLIVLPKTPMTESVAKKFKNYFKISDASPYIPNIEFKYFFSTILTLFVLYLFPYAIFLLPTLYFSYEIFISLVSILGTVVIFFKIKDNILKFFSYFTLGILTNLSLYDFEHLNNIKTYWGVKLSLVLLPSILLIQLIIKENKKIKSHLKFLIPLFTIFGIYYIIRSGNFGFVTDFERNIREFIEDLFIIRPRTKELLFYPLAFLIPYLKSDFYKKLSEIFASIAFLSTFNTFCHIRAPLFVNIYRELITLFLTLIIYSIFKIFFERGEYYEENKNSNHYRTGNRI</sequence>
<keyword evidence="3" id="KW-1185">Reference proteome</keyword>
<proteinExistence type="predicted"/>
<dbReference type="Proteomes" id="UP000555828">
    <property type="component" value="Unassembled WGS sequence"/>
</dbReference>
<feature type="transmembrane region" description="Helical" evidence="1">
    <location>
        <begin position="386"/>
        <end position="407"/>
    </location>
</feature>
<feature type="transmembrane region" description="Helical" evidence="1">
    <location>
        <begin position="362"/>
        <end position="380"/>
    </location>
</feature>
<keyword evidence="1" id="KW-0812">Transmembrane</keyword>
<dbReference type="Pfam" id="PF18949">
    <property type="entry name" value="DUF5693"/>
    <property type="match status" value="1"/>
</dbReference>
<reference evidence="2 3" key="1">
    <citation type="submission" date="2020-08" db="EMBL/GenBank/DDBJ databases">
        <title>Genomic Encyclopedia of Type Strains, Phase IV (KMG-IV): sequencing the most valuable type-strain genomes for metagenomic binning, comparative biology and taxonomic classification.</title>
        <authorList>
            <person name="Goeker M."/>
        </authorList>
    </citation>
    <scope>NUCLEOTIDE SEQUENCE [LARGE SCALE GENOMIC DNA]</scope>
    <source>
        <strain evidence="2 3">DSM 13481</strain>
    </source>
</reference>
<evidence type="ECO:0000313" key="3">
    <source>
        <dbReference type="Proteomes" id="UP000555828"/>
    </source>
</evidence>
<dbReference type="RefSeq" id="WP_184618921.1">
    <property type="nucleotide sequence ID" value="NZ_JACHEX010000001.1"/>
</dbReference>
<feature type="transmembrane region" description="Helical" evidence="1">
    <location>
        <begin position="293"/>
        <end position="315"/>
    </location>
</feature>
<evidence type="ECO:0000313" key="2">
    <source>
        <dbReference type="EMBL" id="MBB6062244.1"/>
    </source>
</evidence>
<name>A0A841GM66_9BACT</name>
<evidence type="ECO:0000256" key="1">
    <source>
        <dbReference type="SAM" id="Phobius"/>
    </source>
</evidence>
<gene>
    <name evidence="2" type="ORF">HNP65_000666</name>
</gene>
<feature type="transmembrane region" description="Helical" evidence="1">
    <location>
        <begin position="12"/>
        <end position="30"/>
    </location>
</feature>
<dbReference type="AlphaFoldDB" id="A0A841GM66"/>
<protein>
    <submittedName>
        <fullName evidence="2">Uncharacterized protein</fullName>
    </submittedName>
</protein>
<feature type="transmembrane region" description="Helical" evidence="1">
    <location>
        <begin position="206"/>
        <end position="226"/>
    </location>
</feature>
<organism evidence="2 3">
    <name type="scientific">Thermosipho japonicus</name>
    <dbReference type="NCBI Taxonomy" id="90323"/>
    <lineage>
        <taxon>Bacteria</taxon>
        <taxon>Thermotogati</taxon>
        <taxon>Thermotogota</taxon>
        <taxon>Thermotogae</taxon>
        <taxon>Thermotogales</taxon>
        <taxon>Fervidobacteriaceae</taxon>
        <taxon>Thermosipho</taxon>
    </lineage>
</organism>
<accession>A0A841GM66</accession>
<dbReference type="InterPro" id="IPR043748">
    <property type="entry name" value="DUF5693"/>
</dbReference>
<dbReference type="EMBL" id="JACHEX010000001">
    <property type="protein sequence ID" value="MBB6062244.1"/>
    <property type="molecule type" value="Genomic_DNA"/>
</dbReference>
<feature type="transmembrane region" description="Helical" evidence="1">
    <location>
        <begin position="233"/>
        <end position="250"/>
    </location>
</feature>
<keyword evidence="1" id="KW-0472">Membrane</keyword>
<feature type="transmembrane region" description="Helical" evidence="1">
    <location>
        <begin position="262"/>
        <end position="281"/>
    </location>
</feature>
<feature type="transmembrane region" description="Helical" evidence="1">
    <location>
        <begin position="181"/>
        <end position="200"/>
    </location>
</feature>